<feature type="signal peptide" evidence="1">
    <location>
        <begin position="1"/>
        <end position="20"/>
    </location>
</feature>
<dbReference type="Gene3D" id="2.60.40.1120">
    <property type="entry name" value="Carboxypeptidase-like, regulatory domain"/>
    <property type="match status" value="1"/>
</dbReference>
<comment type="caution">
    <text evidence="2">The sequence shown here is derived from an EMBL/GenBank/DDBJ whole genome shotgun (WGS) entry which is preliminary data.</text>
</comment>
<accession>A0ABS1FYK7</accession>
<dbReference type="EMBL" id="JAENHK010000010">
    <property type="protein sequence ID" value="MBK1897472.1"/>
    <property type="molecule type" value="Genomic_DNA"/>
</dbReference>
<evidence type="ECO:0000256" key="1">
    <source>
        <dbReference type="SAM" id="SignalP"/>
    </source>
</evidence>
<dbReference type="InterPro" id="IPR013784">
    <property type="entry name" value="Carb-bd-like_fold"/>
</dbReference>
<evidence type="ECO:0000313" key="3">
    <source>
        <dbReference type="Proteomes" id="UP000628669"/>
    </source>
</evidence>
<gene>
    <name evidence="2" type="ORF">JHL15_17025</name>
</gene>
<keyword evidence="3" id="KW-1185">Reference proteome</keyword>
<proteinExistence type="predicted"/>
<organism evidence="2 3">
    <name type="scientific">Chryseobacterium paridis</name>
    <dbReference type="NCBI Taxonomy" id="2800328"/>
    <lineage>
        <taxon>Bacteria</taxon>
        <taxon>Pseudomonadati</taxon>
        <taxon>Bacteroidota</taxon>
        <taxon>Flavobacteriia</taxon>
        <taxon>Flavobacteriales</taxon>
        <taxon>Weeksellaceae</taxon>
        <taxon>Chryseobacterium group</taxon>
        <taxon>Chryseobacterium</taxon>
    </lineage>
</organism>
<reference evidence="3" key="1">
    <citation type="submission" date="2021-01" db="EMBL/GenBank/DDBJ databases">
        <title>Genome public.</title>
        <authorList>
            <person name="Liu C."/>
            <person name="Sun Q."/>
        </authorList>
    </citation>
    <scope>NUCLEOTIDE SEQUENCE [LARGE SCALE GENOMIC DNA]</scope>
    <source>
        <strain evidence="3">YIM B02567</strain>
    </source>
</reference>
<evidence type="ECO:0000313" key="2">
    <source>
        <dbReference type="EMBL" id="MBK1897472.1"/>
    </source>
</evidence>
<dbReference type="SUPFAM" id="SSF49452">
    <property type="entry name" value="Starch-binding domain-like"/>
    <property type="match status" value="1"/>
</dbReference>
<keyword evidence="1" id="KW-0732">Signal</keyword>
<name>A0ABS1FYK7_9FLAO</name>
<dbReference type="Proteomes" id="UP000628669">
    <property type="component" value="Unassembled WGS sequence"/>
</dbReference>
<protein>
    <submittedName>
        <fullName evidence="2">Carboxypeptidase regulatory-like domain-containing protein</fullName>
    </submittedName>
</protein>
<feature type="chain" id="PRO_5045401694" evidence="1">
    <location>
        <begin position="21"/>
        <end position="396"/>
    </location>
</feature>
<dbReference type="RefSeq" id="WP_200247700.1">
    <property type="nucleotide sequence ID" value="NZ_JAENHK010000010.1"/>
</dbReference>
<sequence length="396" mass="42158">MRKHYLFILLCVFTLLTNCAGGDDPAIASENVGPAVVKTGKLTGKVMSQNGTKPVGGASVFTFDDKYKIYYTTSDADGNFTLVAPAGSRTIHIQTGNGTNFRTEISATVKDSETVNLDASQTKLNQVAKIAYVKGAYDKIEDIIQTLGYTATEITNADLVNLTNIAQYDIIFLNCGSRNNYSSNNPGLYTVIENNLAAFVANGGSIYASDWDVSYLVGGTSNTNNCSLPGGFIPDTKLCSKNIGNSGTVAATVTNPGLTTALGFNTLDINYDLGVWQKIINYDPTYWEVLVKETSSNDALMIRTNHFTATNIPTISIGNASNSTFVTVCITLPGNIQISISVPQVLVPYLVALGATVGPCSGSSNSGYIYYTTFHNHASGNIGNAGVILQYVILNL</sequence>